<dbReference type="GO" id="GO:0006235">
    <property type="term" value="P:dTTP biosynthetic process"/>
    <property type="evidence" value="ECO:0007669"/>
    <property type="project" value="UniProtKB-UniRule"/>
</dbReference>
<evidence type="ECO:0000256" key="2">
    <source>
        <dbReference type="ARBA" id="ARBA00012980"/>
    </source>
</evidence>
<dbReference type="GO" id="GO:0006233">
    <property type="term" value="P:dTDP biosynthetic process"/>
    <property type="evidence" value="ECO:0007669"/>
    <property type="project" value="InterPro"/>
</dbReference>
<dbReference type="GO" id="GO:0006227">
    <property type="term" value="P:dUDP biosynthetic process"/>
    <property type="evidence" value="ECO:0007669"/>
    <property type="project" value="TreeGrafter"/>
</dbReference>
<comment type="catalytic activity">
    <reaction evidence="10 12">
        <text>dTMP + ATP = dTDP + ADP</text>
        <dbReference type="Rhea" id="RHEA:13517"/>
        <dbReference type="ChEBI" id="CHEBI:30616"/>
        <dbReference type="ChEBI" id="CHEBI:58369"/>
        <dbReference type="ChEBI" id="CHEBI:63528"/>
        <dbReference type="ChEBI" id="CHEBI:456216"/>
        <dbReference type="EC" id="2.7.4.9"/>
    </reaction>
</comment>
<name>E1YCQ5_9BACT</name>
<dbReference type="CDD" id="cd01672">
    <property type="entry name" value="TMPK"/>
    <property type="match status" value="1"/>
</dbReference>
<dbReference type="EMBL" id="FR695868">
    <property type="protein sequence ID" value="CBX28349.1"/>
    <property type="molecule type" value="Genomic_DNA"/>
</dbReference>
<keyword evidence="5 12" id="KW-0545">Nucleotide biosynthesis</keyword>
<dbReference type="FunFam" id="3.40.50.300:FF:000225">
    <property type="entry name" value="Thymidylate kinase"/>
    <property type="match status" value="1"/>
</dbReference>
<dbReference type="Gene3D" id="3.40.50.300">
    <property type="entry name" value="P-loop containing nucleotide triphosphate hydrolases"/>
    <property type="match status" value="1"/>
</dbReference>
<accession>E1YCQ5</accession>
<evidence type="ECO:0000256" key="4">
    <source>
        <dbReference type="ARBA" id="ARBA00022679"/>
    </source>
</evidence>
<keyword evidence="7 12" id="KW-0418">Kinase</keyword>
<evidence type="ECO:0000259" key="13">
    <source>
        <dbReference type="Pfam" id="PF02223"/>
    </source>
</evidence>
<dbReference type="GO" id="GO:0005829">
    <property type="term" value="C:cytosol"/>
    <property type="evidence" value="ECO:0007669"/>
    <property type="project" value="TreeGrafter"/>
</dbReference>
<dbReference type="GO" id="GO:0004798">
    <property type="term" value="F:dTMP kinase activity"/>
    <property type="evidence" value="ECO:0007669"/>
    <property type="project" value="UniProtKB-UniRule"/>
</dbReference>
<dbReference type="EC" id="2.7.4.9" evidence="2 12"/>
<dbReference type="InterPro" id="IPR039430">
    <property type="entry name" value="Thymidylate_kin-like_dom"/>
</dbReference>
<dbReference type="InterPro" id="IPR027417">
    <property type="entry name" value="P-loop_NTPase"/>
</dbReference>
<protein>
    <recommendedName>
        <fullName evidence="3 12">Thymidylate kinase</fullName>
        <ecNumber evidence="2 12">2.7.4.9</ecNumber>
    </recommendedName>
    <alternativeName>
        <fullName evidence="9 12">dTMP kinase</fullName>
    </alternativeName>
</protein>
<evidence type="ECO:0000313" key="14">
    <source>
        <dbReference type="EMBL" id="CBX28349.1"/>
    </source>
</evidence>
<evidence type="ECO:0000256" key="3">
    <source>
        <dbReference type="ARBA" id="ARBA00017144"/>
    </source>
</evidence>
<dbReference type="PANTHER" id="PTHR10344">
    <property type="entry name" value="THYMIDYLATE KINASE"/>
    <property type="match status" value="1"/>
</dbReference>
<dbReference type="InterPro" id="IPR018094">
    <property type="entry name" value="Thymidylate_kinase"/>
</dbReference>
<dbReference type="SUPFAM" id="SSF52540">
    <property type="entry name" value="P-loop containing nucleoside triphosphate hydrolases"/>
    <property type="match status" value="1"/>
</dbReference>
<evidence type="ECO:0000256" key="8">
    <source>
        <dbReference type="ARBA" id="ARBA00022840"/>
    </source>
</evidence>
<proteinExistence type="inferred from homology"/>
<dbReference type="HAMAP" id="MF_00165">
    <property type="entry name" value="Thymidylate_kinase"/>
    <property type="match status" value="1"/>
</dbReference>
<organism evidence="14">
    <name type="scientific">uncultured Desulfobacterium sp</name>
    <dbReference type="NCBI Taxonomy" id="201089"/>
    <lineage>
        <taxon>Bacteria</taxon>
        <taxon>Pseudomonadati</taxon>
        <taxon>Thermodesulfobacteriota</taxon>
        <taxon>Desulfobacteria</taxon>
        <taxon>Desulfobacterales</taxon>
        <taxon>Desulfobacteriaceae</taxon>
        <taxon>Desulfobacterium</taxon>
        <taxon>environmental samples</taxon>
    </lineage>
</organism>
<comment type="similarity">
    <text evidence="1 12">Belongs to the thymidylate kinase family.</text>
</comment>
<dbReference type="AlphaFoldDB" id="E1YCQ5"/>
<keyword evidence="4 12" id="KW-0808">Transferase</keyword>
<feature type="domain" description="Thymidylate kinase-like" evidence="13">
    <location>
        <begin position="15"/>
        <end position="211"/>
    </location>
</feature>
<comment type="function">
    <text evidence="11 12">Phosphorylation of dTMP to form dTDP in both de novo and salvage pathways of dTTP synthesis.</text>
</comment>
<evidence type="ECO:0000256" key="12">
    <source>
        <dbReference type="HAMAP-Rule" id="MF_00165"/>
    </source>
</evidence>
<dbReference type="GO" id="GO:0005524">
    <property type="term" value="F:ATP binding"/>
    <property type="evidence" value="ECO:0007669"/>
    <property type="project" value="UniProtKB-UniRule"/>
</dbReference>
<evidence type="ECO:0000256" key="6">
    <source>
        <dbReference type="ARBA" id="ARBA00022741"/>
    </source>
</evidence>
<dbReference type="Pfam" id="PF02223">
    <property type="entry name" value="Thymidylate_kin"/>
    <property type="match status" value="1"/>
</dbReference>
<reference evidence="14" key="1">
    <citation type="journal article" date="2011" name="Environ. Microbiol.">
        <title>Genomic insights into the metabolic potential of the polycyclic aromatic hydrocarbon degrading sulfate-reducing Deltaproteobacterium N47.</title>
        <authorList>
            <person name="Bergmann F."/>
            <person name="Selesi D."/>
            <person name="Weinmaier T."/>
            <person name="Tischler P."/>
            <person name="Rattei T."/>
            <person name="Meckenstock R.U."/>
        </authorList>
    </citation>
    <scope>NUCLEOTIDE SEQUENCE</scope>
</reference>
<sequence>MRKIFNKAKTMFITFEGIEGSGKTTQIRHAMEFLKQKGKDCLMTREPGGTITGQKIRSILLDPESNGMDPSTELLLYFADRAEHVNKIINPALSAGKTVLCDRYYDATKAYQGFARGLNMDLLDRLHKLIIHDLKPDITILLDLDPKTGLSRAWKQINEGQRAGVETRFEKETLDFHDKVRNGYLELARIEAKRFKIIDASNDENQVKKDIIKALS</sequence>
<evidence type="ECO:0000256" key="10">
    <source>
        <dbReference type="ARBA" id="ARBA00048743"/>
    </source>
</evidence>
<feature type="binding site" evidence="12">
    <location>
        <begin position="17"/>
        <end position="24"/>
    </location>
    <ligand>
        <name>ATP</name>
        <dbReference type="ChEBI" id="CHEBI:30616"/>
    </ligand>
</feature>
<evidence type="ECO:0000256" key="1">
    <source>
        <dbReference type="ARBA" id="ARBA00009776"/>
    </source>
</evidence>
<gene>
    <name evidence="12" type="primary">tmk</name>
    <name evidence="14" type="ORF">N47_G36730</name>
</gene>
<evidence type="ECO:0000256" key="7">
    <source>
        <dbReference type="ARBA" id="ARBA00022777"/>
    </source>
</evidence>
<evidence type="ECO:0000256" key="11">
    <source>
        <dbReference type="ARBA" id="ARBA00057735"/>
    </source>
</evidence>
<dbReference type="PANTHER" id="PTHR10344:SF4">
    <property type="entry name" value="UMP-CMP KINASE 2, MITOCHONDRIAL"/>
    <property type="match status" value="1"/>
</dbReference>
<evidence type="ECO:0000256" key="5">
    <source>
        <dbReference type="ARBA" id="ARBA00022727"/>
    </source>
</evidence>
<evidence type="ECO:0000256" key="9">
    <source>
        <dbReference type="ARBA" id="ARBA00029962"/>
    </source>
</evidence>
<keyword evidence="6 12" id="KW-0547">Nucleotide-binding</keyword>
<keyword evidence="8 12" id="KW-0067">ATP-binding</keyword>
<dbReference type="NCBIfam" id="TIGR00041">
    <property type="entry name" value="DTMP_kinase"/>
    <property type="match status" value="1"/>
</dbReference>